<dbReference type="InterPro" id="IPR001119">
    <property type="entry name" value="SLH_dom"/>
</dbReference>
<dbReference type="SUPFAM" id="SSF49265">
    <property type="entry name" value="Fibronectin type III"/>
    <property type="match status" value="3"/>
</dbReference>
<feature type="domain" description="SLH" evidence="11">
    <location>
        <begin position="1126"/>
        <end position="1185"/>
    </location>
</feature>
<comment type="similarity">
    <text evidence="2">Belongs to the glycosyl hydrolase 18 family. Chitinase class II subfamily.</text>
</comment>
<feature type="domain" description="Fibronectin type-III" evidence="10">
    <location>
        <begin position="347"/>
        <end position="428"/>
    </location>
</feature>
<feature type="chain" id="PRO_5036793935" description="chitinase" evidence="9">
    <location>
        <begin position="36"/>
        <end position="1314"/>
    </location>
</feature>
<evidence type="ECO:0000259" key="11">
    <source>
        <dbReference type="PROSITE" id="PS51272"/>
    </source>
</evidence>
<dbReference type="InterPro" id="IPR036116">
    <property type="entry name" value="FN3_sf"/>
</dbReference>
<accession>A0A917HHC6</accession>
<evidence type="ECO:0000313" key="14">
    <source>
        <dbReference type="Proteomes" id="UP000600247"/>
    </source>
</evidence>
<evidence type="ECO:0000256" key="9">
    <source>
        <dbReference type="SAM" id="SignalP"/>
    </source>
</evidence>
<evidence type="ECO:0000256" key="1">
    <source>
        <dbReference type="ARBA" id="ARBA00000822"/>
    </source>
</evidence>
<evidence type="ECO:0000256" key="5">
    <source>
        <dbReference type="ARBA" id="ARBA00023024"/>
    </source>
</evidence>
<dbReference type="InterPro" id="IPR011583">
    <property type="entry name" value="Chitinase_II/V-like_cat"/>
</dbReference>
<feature type="compositionally biased region" description="Acidic residues" evidence="8">
    <location>
        <begin position="38"/>
        <end position="54"/>
    </location>
</feature>
<dbReference type="EMBL" id="BMHY01000008">
    <property type="protein sequence ID" value="GGG78909.1"/>
    <property type="molecule type" value="Genomic_DNA"/>
</dbReference>
<dbReference type="PANTHER" id="PTHR11177">
    <property type="entry name" value="CHITINASE"/>
    <property type="match status" value="1"/>
</dbReference>
<dbReference type="SUPFAM" id="SSF54556">
    <property type="entry name" value="Chitinase insertion domain"/>
    <property type="match status" value="1"/>
</dbReference>
<name>A0A917HHC6_9BACL</name>
<keyword evidence="5" id="KW-0624">Polysaccharide degradation</keyword>
<evidence type="ECO:0000259" key="12">
    <source>
        <dbReference type="PROSITE" id="PS51910"/>
    </source>
</evidence>
<evidence type="ECO:0000256" key="6">
    <source>
        <dbReference type="ARBA" id="ARBA00023295"/>
    </source>
</evidence>
<dbReference type="GO" id="GO:0005975">
    <property type="term" value="P:carbohydrate metabolic process"/>
    <property type="evidence" value="ECO:0007669"/>
    <property type="project" value="InterPro"/>
</dbReference>
<evidence type="ECO:0000256" key="8">
    <source>
        <dbReference type="SAM" id="MobiDB-lite"/>
    </source>
</evidence>
<evidence type="ECO:0000313" key="13">
    <source>
        <dbReference type="EMBL" id="GGG78909.1"/>
    </source>
</evidence>
<feature type="domain" description="SLH" evidence="11">
    <location>
        <begin position="1253"/>
        <end position="1314"/>
    </location>
</feature>
<dbReference type="SUPFAM" id="SSF51445">
    <property type="entry name" value="(Trans)glycosidases"/>
    <property type="match status" value="1"/>
</dbReference>
<evidence type="ECO:0000259" key="10">
    <source>
        <dbReference type="PROSITE" id="PS50853"/>
    </source>
</evidence>
<dbReference type="GO" id="GO:0008061">
    <property type="term" value="F:chitin binding"/>
    <property type="evidence" value="ECO:0007669"/>
    <property type="project" value="InterPro"/>
</dbReference>
<dbReference type="PROSITE" id="PS01095">
    <property type="entry name" value="GH18_1"/>
    <property type="match status" value="1"/>
</dbReference>
<dbReference type="InterPro" id="IPR050314">
    <property type="entry name" value="Glycosyl_Hydrlase_18"/>
</dbReference>
<evidence type="ECO:0000256" key="4">
    <source>
        <dbReference type="ARBA" id="ARBA00022801"/>
    </source>
</evidence>
<feature type="domain" description="Fibronectin type-III" evidence="10">
    <location>
        <begin position="822"/>
        <end position="908"/>
    </location>
</feature>
<comment type="catalytic activity">
    <reaction evidence="1">
        <text>Random endo-hydrolysis of N-acetyl-beta-D-glucosaminide (1-&gt;4)-beta-linkages in chitin and chitodextrins.</text>
        <dbReference type="EC" id="3.2.1.14"/>
    </reaction>
</comment>
<evidence type="ECO:0000256" key="3">
    <source>
        <dbReference type="ARBA" id="ARBA00012729"/>
    </source>
</evidence>
<dbReference type="Pfam" id="PF00704">
    <property type="entry name" value="Glyco_hydro_18"/>
    <property type="match status" value="1"/>
</dbReference>
<reference evidence="13 14" key="1">
    <citation type="journal article" date="2014" name="Int. J. Syst. Evol. Microbiol.">
        <title>Complete genome sequence of Corynebacterium casei LMG S-19264T (=DSM 44701T), isolated from a smear-ripened cheese.</title>
        <authorList>
            <consortium name="US DOE Joint Genome Institute (JGI-PGF)"/>
            <person name="Walter F."/>
            <person name="Albersmeier A."/>
            <person name="Kalinowski J."/>
            <person name="Ruckert C."/>
        </authorList>
    </citation>
    <scope>NUCLEOTIDE SEQUENCE [LARGE SCALE GENOMIC DNA]</scope>
    <source>
        <strain evidence="13 14">CGMCC 1.15286</strain>
    </source>
</reference>
<dbReference type="PANTHER" id="PTHR11177:SF317">
    <property type="entry name" value="CHITINASE 12-RELATED"/>
    <property type="match status" value="1"/>
</dbReference>
<keyword evidence="4 7" id="KW-0378">Hydrolase</keyword>
<feature type="signal peptide" evidence="9">
    <location>
        <begin position="1"/>
        <end position="35"/>
    </location>
</feature>
<sequence>MYWMSRNKNMKPLLIAFLVLALAFSPLLSATVSYAEETAPEEQSEEPVEVEAQDPEAPQNLRVVEDSVTTTGATIKWDLNPDKNDIDIWVKSDTSESYFTWGNSGEKVLTELTPNTTYKFYITWYERPLPEVIHKSNIIEFTTKDGEVVVTPGPTAGATNLEVVSVTHNSVKLKWVNATGIDDYWIWDTNGNYKFYGNTQLATVGGLNPETTYSFLIGPDGIQWPQLTPELKSNVVTFTTTEDLTEYEPLPLMPPQNLKVISLTESSVTLGWEGSPTANGYEYWINGGYKGGIWDGSNRLTYNLTPEEISSGATLTFLVGAQLANDDGVKASEKSNAVTLTWGQLDAPRDLQVVSSNRTTAALGWAPTPGASSYDIYQDGVLIGSSNTNRYTVNGLTAGQSYTFTAKAKNSLWESSLSGSVSTVPGSSYNNVTYYTAWSGYARNFKPTDIDLSKVTHINYAFADLCWMKAGSNGVECQTDKVPLQDRYVHDGEMVVGDQSIDLTNFQTFSTLKDSNPHLKMLVSVGGWSFSDHFSDMAATEETRLSFSGSVVKFLRAYDLDGVDIDWEYPVEGGEDGNSHRPEDNVNFTALMKTVREALDAAGSEDGKYYLLTIASQQADSFIPNADLANSVQYLDFINIMAYDYSGNWELLAHHNSPLYYDETHPKASAERNNVRGGALGHLNGGVPPHKLLLGVPYYGKGWEGCPEPGEYQTCTGIPVGKWENGFYDFDDLENSFIGKNGYVRYWNESAKVPYLFNEDTGTFITYNDETSMMYAASLVKTLDLGGVMSWEISNDENRTLTTQLVKDLPITGIVNPNALAAPQQLVKVNSGTSSIELKWNEVEGAAAYEVYVNNRFLVTTDSTQGIVTELTPSTDYTFTVLAIAETDGQITEVSPFSAPLAVRTSGFSSSSGSSAPPVVATAKNELEAEISKSGDTWHLQIKKDAAVKAIGAADTSSFIISAAKEAKQAEITLPKEVVAAIAAKGEDAKLSVILNGVTYAIPVHAIHLDADIRIVITSPDAKTAEAIQKLAVADGVKLLVPALDFKILKKAANGQFEEVTAFGSHAFSRLFTLSGSLDPSKATGVVYLPDSNEFRPVPTLFTKNSDGTVTAELIRNGNSIYTVIQSDIAYSDVKAEWAKKAVNRAAAKLLLDGITAEAFGVDKSITRAEFTSMIVKGLGILPAYGAAPFEDVAADSPYAGDIAAAKQLGLVQGNSATQFDPDASISRQNIAVLLANLLAYLKVDAKADDSVLAGFTDAGSIAPYAKSATALVVKQGLMIGKSGKKFDPLSSLTRAEAAVIVIRVLETYKLDKV</sequence>
<dbReference type="InterPro" id="IPR017853">
    <property type="entry name" value="GH"/>
</dbReference>
<dbReference type="EC" id="3.2.1.14" evidence="3"/>
<keyword evidence="9" id="KW-0732">Signal</keyword>
<dbReference type="RefSeq" id="WP_229692279.1">
    <property type="nucleotide sequence ID" value="NZ_BMHY01000008.1"/>
</dbReference>
<protein>
    <recommendedName>
        <fullName evidence="3">chitinase</fullName>
        <ecNumber evidence="3">3.2.1.14</ecNumber>
    </recommendedName>
</protein>
<feature type="domain" description="Fibronectin type-III" evidence="10">
    <location>
        <begin position="57"/>
        <end position="146"/>
    </location>
</feature>
<keyword evidence="14" id="KW-1185">Reference proteome</keyword>
<dbReference type="SMART" id="SM00060">
    <property type="entry name" value="FN3"/>
    <property type="match status" value="5"/>
</dbReference>
<dbReference type="InterPro" id="IPR013783">
    <property type="entry name" value="Ig-like_fold"/>
</dbReference>
<dbReference type="InterPro" id="IPR001223">
    <property type="entry name" value="Glyco_hydro18_cat"/>
</dbReference>
<dbReference type="Gene3D" id="2.60.40.10">
    <property type="entry name" value="Immunoglobulins"/>
    <property type="match status" value="4"/>
</dbReference>
<dbReference type="GO" id="GO:0006032">
    <property type="term" value="P:chitin catabolic process"/>
    <property type="evidence" value="ECO:0007669"/>
    <property type="project" value="UniProtKB-KW"/>
</dbReference>
<dbReference type="InterPro" id="IPR001579">
    <property type="entry name" value="Glyco_hydro_18_chit_AS"/>
</dbReference>
<keyword evidence="6 7" id="KW-0326">Glycosidase</keyword>
<feature type="domain" description="SLH" evidence="11">
    <location>
        <begin position="1186"/>
        <end position="1249"/>
    </location>
</feature>
<feature type="domain" description="GH18" evidence="12">
    <location>
        <begin position="429"/>
        <end position="812"/>
    </location>
</feature>
<feature type="region of interest" description="Disordered" evidence="8">
    <location>
        <begin position="36"/>
        <end position="55"/>
    </location>
</feature>
<evidence type="ECO:0000256" key="7">
    <source>
        <dbReference type="RuleBase" id="RU000489"/>
    </source>
</evidence>
<proteinExistence type="inferred from homology"/>
<dbReference type="Pfam" id="PF00041">
    <property type="entry name" value="fn3"/>
    <property type="match status" value="2"/>
</dbReference>
<dbReference type="Pfam" id="PF00395">
    <property type="entry name" value="SLH"/>
    <property type="match status" value="3"/>
</dbReference>
<dbReference type="PROSITE" id="PS50853">
    <property type="entry name" value="FN3"/>
    <property type="match status" value="3"/>
</dbReference>
<dbReference type="InterPro" id="IPR003961">
    <property type="entry name" value="FN3_dom"/>
</dbReference>
<dbReference type="Gene3D" id="3.20.20.80">
    <property type="entry name" value="Glycosidases"/>
    <property type="match status" value="1"/>
</dbReference>
<dbReference type="CDD" id="cd06548">
    <property type="entry name" value="GH18_chitinase"/>
    <property type="match status" value="1"/>
</dbReference>
<dbReference type="PROSITE" id="PS51910">
    <property type="entry name" value="GH18_2"/>
    <property type="match status" value="1"/>
</dbReference>
<gene>
    <name evidence="13" type="ORF">GCM10010918_39880</name>
</gene>
<dbReference type="PROSITE" id="PS51272">
    <property type="entry name" value="SLH"/>
    <property type="match status" value="3"/>
</dbReference>
<dbReference type="Proteomes" id="UP000600247">
    <property type="component" value="Unassembled WGS sequence"/>
</dbReference>
<organism evidence="13 14">
    <name type="scientific">Paenibacillus radicis</name>
    <name type="common">ex Gao et al. 2016</name>
    <dbReference type="NCBI Taxonomy" id="1737354"/>
    <lineage>
        <taxon>Bacteria</taxon>
        <taxon>Bacillati</taxon>
        <taxon>Bacillota</taxon>
        <taxon>Bacilli</taxon>
        <taxon>Bacillales</taxon>
        <taxon>Paenibacillaceae</taxon>
        <taxon>Paenibacillus</taxon>
    </lineage>
</organism>
<comment type="caution">
    <text evidence="13">The sequence shown here is derived from an EMBL/GenBank/DDBJ whole genome shotgun (WGS) entry which is preliminary data.</text>
</comment>
<dbReference type="CDD" id="cd00063">
    <property type="entry name" value="FN3"/>
    <property type="match status" value="4"/>
</dbReference>
<keyword evidence="5" id="KW-0119">Carbohydrate metabolism</keyword>
<dbReference type="InterPro" id="IPR029070">
    <property type="entry name" value="Chitinase_insertion_sf"/>
</dbReference>
<evidence type="ECO:0000256" key="2">
    <source>
        <dbReference type="ARBA" id="ARBA00009121"/>
    </source>
</evidence>
<dbReference type="GO" id="GO:0008843">
    <property type="term" value="F:endochitinase activity"/>
    <property type="evidence" value="ECO:0007669"/>
    <property type="project" value="UniProtKB-EC"/>
</dbReference>
<keyword evidence="5" id="KW-0146">Chitin degradation</keyword>
<dbReference type="Gene3D" id="3.10.50.10">
    <property type="match status" value="1"/>
</dbReference>
<dbReference type="SMART" id="SM00636">
    <property type="entry name" value="Glyco_18"/>
    <property type="match status" value="1"/>
</dbReference>